<feature type="non-terminal residue" evidence="2">
    <location>
        <position position="1"/>
    </location>
</feature>
<name>A0A382FAR2_9ZZZZ</name>
<protein>
    <recommendedName>
        <fullName evidence="3">Peptidase C11 clostripain</fullName>
    </recommendedName>
</protein>
<dbReference type="Gene3D" id="3.40.50.11970">
    <property type="match status" value="1"/>
</dbReference>
<accession>A0A382FAR2</accession>
<dbReference type="AlphaFoldDB" id="A0A382FAR2"/>
<evidence type="ECO:0000313" key="2">
    <source>
        <dbReference type="EMBL" id="SVB59765.1"/>
    </source>
</evidence>
<dbReference type="PANTHER" id="PTHR37835">
    <property type="entry name" value="ALPHA-CLOSTRIPAIN"/>
    <property type="match status" value="1"/>
</dbReference>
<reference evidence="2" key="1">
    <citation type="submission" date="2018-05" db="EMBL/GenBank/DDBJ databases">
        <authorList>
            <person name="Lanie J.A."/>
            <person name="Ng W.-L."/>
            <person name="Kazmierczak K.M."/>
            <person name="Andrzejewski T.M."/>
            <person name="Davidsen T.M."/>
            <person name="Wayne K.J."/>
            <person name="Tettelin H."/>
            <person name="Glass J.I."/>
            <person name="Rusch D."/>
            <person name="Podicherti R."/>
            <person name="Tsui H.-C.T."/>
            <person name="Winkler M.E."/>
        </authorList>
    </citation>
    <scope>NUCLEOTIDE SEQUENCE</scope>
</reference>
<dbReference type="InterPro" id="IPR005077">
    <property type="entry name" value="Peptidase_C11"/>
</dbReference>
<feature type="region of interest" description="Disordered" evidence="1">
    <location>
        <begin position="378"/>
        <end position="398"/>
    </location>
</feature>
<evidence type="ECO:0008006" key="3">
    <source>
        <dbReference type="Google" id="ProtNLM"/>
    </source>
</evidence>
<sequence length="532" mass="59882">FNIIVQADFDSTESSTLNSFNIPPNSQDKTSRYRIIKNENPSSGKFSTPAVEIMPEQDMDDPKVLKEFLNWAISDYPADRYGLIFWDHGGQFFGFGGDHQNSQRTGWSGLFTADIKEVLSETLQNYGISKLDFISFDTCLMGGVEVLVDFYELCDIYIANPELDYGDGWDFKNALGYLKDFPSISSIEFAKKEIEFWDNHHSTQEADKAYKVHTAYDMSQFENFNLKFISFSNELSKFTLTKYDVVPKIRRNAIQYYNTGSRIRAGTNNETDFIDIGGFSKNLFETVDGDLKVASYELFEAINSLVISKSVGEFRGDATGLSIYYPNNGGAHIFYQENKTYKLQNVLDPVHVRVNFLQTQFGGDKWFQHLNNTKSAWEGDTTPPVIESGQGGGKSGRIPDWEPVDNELLLSSYDEPAILDFEVTNGEDAYAVYVSLVTNALTDNQNLYIYLSEIGSAKLHGDGQYKVEWDSTAPIISLADSDEYAPIYLGGWAMEPGSDLFVSFADYQPPGSDEYFPLILVTSFDEFGIGVI</sequence>
<dbReference type="Pfam" id="PF03415">
    <property type="entry name" value="Peptidase_C11"/>
    <property type="match status" value="1"/>
</dbReference>
<organism evidence="2">
    <name type="scientific">marine metagenome</name>
    <dbReference type="NCBI Taxonomy" id="408172"/>
    <lineage>
        <taxon>unclassified sequences</taxon>
        <taxon>metagenomes</taxon>
        <taxon>ecological metagenomes</taxon>
    </lineage>
</organism>
<dbReference type="EMBL" id="UINC01048788">
    <property type="protein sequence ID" value="SVB59765.1"/>
    <property type="molecule type" value="Genomic_DNA"/>
</dbReference>
<feature type="non-terminal residue" evidence="2">
    <location>
        <position position="532"/>
    </location>
</feature>
<evidence type="ECO:0000256" key="1">
    <source>
        <dbReference type="SAM" id="MobiDB-lite"/>
    </source>
</evidence>
<dbReference type="PANTHER" id="PTHR37835:SF1">
    <property type="entry name" value="ALPHA-CLOSTRIPAIN"/>
    <property type="match status" value="1"/>
</dbReference>
<proteinExistence type="predicted"/>
<gene>
    <name evidence="2" type="ORF">METZ01_LOCUS212619</name>
</gene>